<dbReference type="InterPro" id="IPR057999">
    <property type="entry name" value="Gp49"/>
</dbReference>
<gene>
    <name evidence="2" type="ORF">GCM10009560_79240</name>
</gene>
<dbReference type="Proteomes" id="UP001501578">
    <property type="component" value="Unassembled WGS sequence"/>
</dbReference>
<sequence>MAEDYPYALDLELSDTQGRKVGLFHLRAPSAPDFLAELREVDESFGLALGEAVRTVRTFALLRSELGAEPVAQGAPQRPAARPATRPAPRQTAPTYEAQDAPWPDDLPPGEEGPPVCSHGPMRYVPAGTSKAGKPYSAFYGCTADRNDPTRCKSVPA</sequence>
<protein>
    <submittedName>
        <fullName evidence="2">Uncharacterized protein</fullName>
    </submittedName>
</protein>
<keyword evidence="3" id="KW-1185">Reference proteome</keyword>
<feature type="compositionally biased region" description="Low complexity" evidence="1">
    <location>
        <begin position="70"/>
        <end position="95"/>
    </location>
</feature>
<organism evidence="2 3">
    <name type="scientific">Nonomuraea longicatena</name>
    <dbReference type="NCBI Taxonomy" id="83682"/>
    <lineage>
        <taxon>Bacteria</taxon>
        <taxon>Bacillati</taxon>
        <taxon>Actinomycetota</taxon>
        <taxon>Actinomycetes</taxon>
        <taxon>Streptosporangiales</taxon>
        <taxon>Streptosporangiaceae</taxon>
        <taxon>Nonomuraea</taxon>
    </lineage>
</organism>
<name>A0ABP4BVA1_9ACTN</name>
<evidence type="ECO:0000313" key="3">
    <source>
        <dbReference type="Proteomes" id="UP001501578"/>
    </source>
</evidence>
<comment type="caution">
    <text evidence="2">The sequence shown here is derived from an EMBL/GenBank/DDBJ whole genome shotgun (WGS) entry which is preliminary data.</text>
</comment>
<evidence type="ECO:0000313" key="2">
    <source>
        <dbReference type="EMBL" id="GAA0955392.1"/>
    </source>
</evidence>
<reference evidence="3" key="1">
    <citation type="journal article" date="2019" name="Int. J. Syst. Evol. Microbiol.">
        <title>The Global Catalogue of Microorganisms (GCM) 10K type strain sequencing project: providing services to taxonomists for standard genome sequencing and annotation.</title>
        <authorList>
            <consortium name="The Broad Institute Genomics Platform"/>
            <consortium name="The Broad Institute Genome Sequencing Center for Infectious Disease"/>
            <person name="Wu L."/>
            <person name="Ma J."/>
        </authorList>
    </citation>
    <scope>NUCLEOTIDE SEQUENCE [LARGE SCALE GENOMIC DNA]</scope>
    <source>
        <strain evidence="3">JCM 11136</strain>
    </source>
</reference>
<dbReference type="Pfam" id="PF25690">
    <property type="entry name" value="Phage_gp49"/>
    <property type="match status" value="1"/>
</dbReference>
<accession>A0ABP4BVA1</accession>
<feature type="region of interest" description="Disordered" evidence="1">
    <location>
        <begin position="67"/>
        <end position="157"/>
    </location>
</feature>
<evidence type="ECO:0000256" key="1">
    <source>
        <dbReference type="SAM" id="MobiDB-lite"/>
    </source>
</evidence>
<proteinExistence type="predicted"/>
<dbReference type="EMBL" id="BAAAHQ010000096">
    <property type="protein sequence ID" value="GAA0955392.1"/>
    <property type="molecule type" value="Genomic_DNA"/>
</dbReference>